<comment type="caution">
    <text evidence="1">The sequence shown here is derived from an EMBL/GenBank/DDBJ whole genome shotgun (WGS) entry which is preliminary data.</text>
</comment>
<proteinExistence type="predicted"/>
<evidence type="ECO:0000313" key="2">
    <source>
        <dbReference type="Proteomes" id="UP000688137"/>
    </source>
</evidence>
<name>A0A8S1R060_PARPR</name>
<gene>
    <name evidence="1" type="ORF">PPRIM_AZ9-3.1.T4060001</name>
</gene>
<dbReference type="AlphaFoldDB" id="A0A8S1R060"/>
<accession>A0A8S1R060</accession>
<dbReference type="EMBL" id="CAJJDM010000415">
    <property type="protein sequence ID" value="CAD8120050.1"/>
    <property type="molecule type" value="Genomic_DNA"/>
</dbReference>
<keyword evidence="2" id="KW-1185">Reference proteome</keyword>
<sequence>MLIWFKPFILYSKKLFVQIQKFEEDQMVWLRFYFRCYNYSLQAALSLFQFFQCLHLF</sequence>
<evidence type="ECO:0000313" key="1">
    <source>
        <dbReference type="EMBL" id="CAD8120050.1"/>
    </source>
</evidence>
<reference evidence="1" key="1">
    <citation type="submission" date="2021-01" db="EMBL/GenBank/DDBJ databases">
        <authorList>
            <consortium name="Genoscope - CEA"/>
            <person name="William W."/>
        </authorList>
    </citation>
    <scope>NUCLEOTIDE SEQUENCE</scope>
</reference>
<organism evidence="1 2">
    <name type="scientific">Paramecium primaurelia</name>
    <dbReference type="NCBI Taxonomy" id="5886"/>
    <lineage>
        <taxon>Eukaryota</taxon>
        <taxon>Sar</taxon>
        <taxon>Alveolata</taxon>
        <taxon>Ciliophora</taxon>
        <taxon>Intramacronucleata</taxon>
        <taxon>Oligohymenophorea</taxon>
        <taxon>Peniculida</taxon>
        <taxon>Parameciidae</taxon>
        <taxon>Paramecium</taxon>
    </lineage>
</organism>
<protein>
    <submittedName>
        <fullName evidence="1">Uncharacterized protein</fullName>
    </submittedName>
</protein>
<dbReference type="Proteomes" id="UP000688137">
    <property type="component" value="Unassembled WGS sequence"/>
</dbReference>